<sequence length="266" mass="31629">MNNCVITIPIYKSSPNTYEKISFTQGVKVLSKWPIVIVTYEGLDISFYTEILEENKNDYTIHYFDQHYFNSVHTYNELMVNIDFYKTFQQYSHLLIYQTDCFIFKDDIQYWIDQSYSYIGAPWVVNNGTSQHFQYVGNGGFSLRNINDHIKVLQKSNNVLKCLFSTNPPLRLKTFFAYFRTSRKSTLYQDSYKNEDMFFGKNCSKTFKFFTIPTPVIASTFGIEYHADYCLSENNNHYPMGIHAWEKPENLIFWRKHIEKFGYQID</sequence>
<dbReference type="RefSeq" id="WP_168883846.1">
    <property type="nucleotide sequence ID" value="NZ_JABAIL010000005.1"/>
</dbReference>
<dbReference type="Pfam" id="PF18922">
    <property type="entry name" value="DUF5672"/>
    <property type="match status" value="1"/>
</dbReference>
<dbReference type="Proteomes" id="UP000585050">
    <property type="component" value="Unassembled WGS sequence"/>
</dbReference>
<keyword evidence="3" id="KW-1185">Reference proteome</keyword>
<feature type="domain" description="DUF5672" evidence="1">
    <location>
        <begin position="59"/>
        <end position="243"/>
    </location>
</feature>
<dbReference type="EMBL" id="JABAIL010000005">
    <property type="protein sequence ID" value="NLR93141.1"/>
    <property type="molecule type" value="Genomic_DNA"/>
</dbReference>
<accession>A0A7X8SMW2</accession>
<dbReference type="AlphaFoldDB" id="A0A7X8SMW2"/>
<gene>
    <name evidence="2" type="ORF">HGP29_18150</name>
</gene>
<evidence type="ECO:0000313" key="3">
    <source>
        <dbReference type="Proteomes" id="UP000585050"/>
    </source>
</evidence>
<reference evidence="2 3" key="1">
    <citation type="submission" date="2020-04" db="EMBL/GenBank/DDBJ databases">
        <title>Flammeovirga sp. SR4, a novel species isolated from seawater.</title>
        <authorList>
            <person name="Wang X."/>
        </authorList>
    </citation>
    <scope>NUCLEOTIDE SEQUENCE [LARGE SCALE GENOMIC DNA]</scope>
    <source>
        <strain evidence="2 3">SR4</strain>
    </source>
</reference>
<evidence type="ECO:0000313" key="2">
    <source>
        <dbReference type="EMBL" id="NLR93141.1"/>
    </source>
</evidence>
<proteinExistence type="predicted"/>
<evidence type="ECO:0000259" key="1">
    <source>
        <dbReference type="Pfam" id="PF18922"/>
    </source>
</evidence>
<organism evidence="2 3">
    <name type="scientific">Flammeovirga agarivorans</name>
    <dbReference type="NCBI Taxonomy" id="2726742"/>
    <lineage>
        <taxon>Bacteria</taxon>
        <taxon>Pseudomonadati</taxon>
        <taxon>Bacteroidota</taxon>
        <taxon>Cytophagia</taxon>
        <taxon>Cytophagales</taxon>
        <taxon>Flammeovirgaceae</taxon>
        <taxon>Flammeovirga</taxon>
    </lineage>
</organism>
<comment type="caution">
    <text evidence="2">The sequence shown here is derived from an EMBL/GenBank/DDBJ whole genome shotgun (WGS) entry which is preliminary data.</text>
</comment>
<name>A0A7X8SMW2_9BACT</name>
<dbReference type="InterPro" id="IPR043729">
    <property type="entry name" value="DUF5672"/>
</dbReference>
<protein>
    <recommendedName>
        <fullName evidence="1">DUF5672 domain-containing protein</fullName>
    </recommendedName>
</protein>